<sequence>MNNIFEYEIDIHYDITRYNITTEEQQMKEHIDKLLKYCDQFANIEEFMDMLELKNVEMIYHIKFIIDKLYLYYNIYERYIINELNKEYKQYQFILGQQYLNNIINIYINKDVYIYDMKQTILILYDMIRELDKSEQE</sequence>
<organism evidence="1">
    <name type="scientific">viral metagenome</name>
    <dbReference type="NCBI Taxonomy" id="1070528"/>
    <lineage>
        <taxon>unclassified sequences</taxon>
        <taxon>metagenomes</taxon>
        <taxon>organismal metagenomes</taxon>
    </lineage>
</organism>
<reference evidence="1" key="1">
    <citation type="journal article" date="2020" name="Nature">
        <title>Giant virus diversity and host interactions through global metagenomics.</title>
        <authorList>
            <person name="Schulz F."/>
            <person name="Roux S."/>
            <person name="Paez-Espino D."/>
            <person name="Jungbluth S."/>
            <person name="Walsh D.A."/>
            <person name="Denef V.J."/>
            <person name="McMahon K.D."/>
            <person name="Konstantinidis K.T."/>
            <person name="Eloe-Fadrosh E.A."/>
            <person name="Kyrpides N.C."/>
            <person name="Woyke T."/>
        </authorList>
    </citation>
    <scope>NUCLEOTIDE SEQUENCE</scope>
    <source>
        <strain evidence="1">GVMAG-M-3300023184-24</strain>
    </source>
</reference>
<proteinExistence type="predicted"/>
<accession>A0A6C0I4V7</accession>
<protein>
    <submittedName>
        <fullName evidence="1">Uncharacterized protein</fullName>
    </submittedName>
</protein>
<name>A0A6C0I4V7_9ZZZZ</name>
<dbReference type="EMBL" id="MN740108">
    <property type="protein sequence ID" value="QHT88048.1"/>
    <property type="molecule type" value="Genomic_DNA"/>
</dbReference>
<evidence type="ECO:0000313" key="1">
    <source>
        <dbReference type="EMBL" id="QHT88048.1"/>
    </source>
</evidence>
<dbReference type="AlphaFoldDB" id="A0A6C0I4V7"/>